<dbReference type="PANTHER" id="PTHR11265">
    <property type="entry name" value="S-ADENOSYL-METHYLTRANSFERASE MRAW"/>
    <property type="match status" value="1"/>
</dbReference>
<accession>A0A430FN63</accession>
<dbReference type="InterPro" id="IPR029063">
    <property type="entry name" value="SAM-dependent_MTases_sf"/>
</dbReference>
<keyword evidence="9" id="KW-1185">Reference proteome</keyword>
<feature type="region of interest" description="Disordered" evidence="7">
    <location>
        <begin position="350"/>
        <end position="391"/>
    </location>
</feature>
<comment type="caution">
    <text evidence="8">The sequence shown here is derived from an EMBL/GenBank/DDBJ whole genome shotgun (WGS) entry which is preliminary data.</text>
</comment>
<feature type="binding site" evidence="6">
    <location>
        <position position="141"/>
    </location>
    <ligand>
        <name>S-adenosyl-L-methionine</name>
        <dbReference type="ChEBI" id="CHEBI:59789"/>
    </ligand>
</feature>
<keyword evidence="4 6" id="KW-0808">Transferase</keyword>
<evidence type="ECO:0000256" key="3">
    <source>
        <dbReference type="ARBA" id="ARBA00022603"/>
    </source>
</evidence>
<sequence>MDNLTDTNFGSTVTDSVNSASNVESRSTDLAAIHQPVLLQQCVDLMTPALASEGAIAVDCTLGLAGHTIAFLKAAPGARLIGIDRDAEALAMATERIRREGLADRFTPVHAAFDAFGDVLDDLGISTVNAAFMDLGLSSLQIDETDRGFSYSHDAPLDMRMDVSQPLTAARILAEYSEQDLVRIFRTYGEERFSKQIARRIVAVRDHEPLTTSGQLNRLVDETVPQAHRPAGNPAKRVFQALRIEVNGELDKLAGTLPQIAQRLAPHGRLVVESYHSLEDKTVKSFMNEGLKVDAPAGLPIIPDDAQPFFRAITKGAMKADEQEIAGNPRSASVRLRGVELVRPLPQRWRKQFEQQNSREGRERSQREQSSRRGRAKRTQHNQQTSTSIAY</sequence>
<dbReference type="GO" id="GO:0005737">
    <property type="term" value="C:cytoplasm"/>
    <property type="evidence" value="ECO:0007669"/>
    <property type="project" value="UniProtKB-SubCell"/>
</dbReference>
<dbReference type="GO" id="GO:0070475">
    <property type="term" value="P:rRNA base methylation"/>
    <property type="evidence" value="ECO:0007669"/>
    <property type="project" value="UniProtKB-UniRule"/>
</dbReference>
<evidence type="ECO:0000256" key="7">
    <source>
        <dbReference type="SAM" id="MobiDB-lite"/>
    </source>
</evidence>
<dbReference type="OrthoDB" id="9806637at2"/>
<organism evidence="8 9">
    <name type="scientific">Bifidobacterium goeldii</name>
    <dbReference type="NCBI Taxonomy" id="2306975"/>
    <lineage>
        <taxon>Bacteria</taxon>
        <taxon>Bacillati</taxon>
        <taxon>Actinomycetota</taxon>
        <taxon>Actinomycetes</taxon>
        <taxon>Bifidobacteriales</taxon>
        <taxon>Bifidobacteriaceae</taxon>
        <taxon>Bifidobacterium</taxon>
    </lineage>
</organism>
<keyword evidence="5 6" id="KW-0949">S-adenosyl-L-methionine</keyword>
<dbReference type="Gene3D" id="3.40.50.150">
    <property type="entry name" value="Vaccinia Virus protein VP39"/>
    <property type="match status" value="1"/>
</dbReference>
<dbReference type="Proteomes" id="UP000287533">
    <property type="component" value="Unassembled WGS sequence"/>
</dbReference>
<feature type="binding site" evidence="6">
    <location>
        <position position="134"/>
    </location>
    <ligand>
        <name>S-adenosyl-L-methionine</name>
        <dbReference type="ChEBI" id="CHEBI:59789"/>
    </ligand>
</feature>
<gene>
    <name evidence="6" type="primary">rsmH</name>
    <name evidence="8" type="ORF">D2E25_0572</name>
</gene>
<dbReference type="HAMAP" id="MF_01007">
    <property type="entry name" value="16SrRNA_methyltr_H"/>
    <property type="match status" value="1"/>
</dbReference>
<name>A0A430FN63_9BIFI</name>
<dbReference type="GO" id="GO:0071424">
    <property type="term" value="F:rRNA (cytosine-N4-)-methyltransferase activity"/>
    <property type="evidence" value="ECO:0007669"/>
    <property type="project" value="UniProtKB-UniRule"/>
</dbReference>
<comment type="function">
    <text evidence="6">Specifically methylates the N4 position of cytidine in position 1402 (C1402) of 16S rRNA.</text>
</comment>
<reference evidence="8 9" key="1">
    <citation type="submission" date="2018-09" db="EMBL/GenBank/DDBJ databases">
        <title>Characterization of the phylogenetic diversity of five novel species belonging to the genus Bifidobacterium.</title>
        <authorList>
            <person name="Lugli G.A."/>
            <person name="Duranti S."/>
            <person name="Milani C."/>
        </authorList>
    </citation>
    <scope>NUCLEOTIDE SEQUENCE [LARGE SCALE GENOMIC DNA]</scope>
    <source>
        <strain evidence="8 9">2034B</strain>
    </source>
</reference>
<evidence type="ECO:0000256" key="1">
    <source>
        <dbReference type="ARBA" id="ARBA00010396"/>
    </source>
</evidence>
<dbReference type="Pfam" id="PF01795">
    <property type="entry name" value="Methyltransf_5"/>
    <property type="match status" value="1"/>
</dbReference>
<dbReference type="AlphaFoldDB" id="A0A430FN63"/>
<feature type="binding site" evidence="6">
    <location>
        <begin position="65"/>
        <end position="67"/>
    </location>
    <ligand>
        <name>S-adenosyl-L-methionine</name>
        <dbReference type="ChEBI" id="CHEBI:59789"/>
    </ligand>
</feature>
<evidence type="ECO:0000313" key="8">
    <source>
        <dbReference type="EMBL" id="RSX54264.1"/>
    </source>
</evidence>
<comment type="catalytic activity">
    <reaction evidence="6">
        <text>cytidine(1402) in 16S rRNA + S-adenosyl-L-methionine = N(4)-methylcytidine(1402) in 16S rRNA + S-adenosyl-L-homocysteine + H(+)</text>
        <dbReference type="Rhea" id="RHEA:42928"/>
        <dbReference type="Rhea" id="RHEA-COMP:10286"/>
        <dbReference type="Rhea" id="RHEA-COMP:10287"/>
        <dbReference type="ChEBI" id="CHEBI:15378"/>
        <dbReference type="ChEBI" id="CHEBI:57856"/>
        <dbReference type="ChEBI" id="CHEBI:59789"/>
        <dbReference type="ChEBI" id="CHEBI:74506"/>
        <dbReference type="ChEBI" id="CHEBI:82748"/>
        <dbReference type="EC" id="2.1.1.199"/>
    </reaction>
</comment>
<evidence type="ECO:0000256" key="5">
    <source>
        <dbReference type="ARBA" id="ARBA00022691"/>
    </source>
</evidence>
<feature type="compositionally biased region" description="Polar residues" evidence="7">
    <location>
        <begin position="381"/>
        <end position="391"/>
    </location>
</feature>
<dbReference type="Gene3D" id="1.10.150.170">
    <property type="entry name" value="Putative methyltransferase TM0872, insert domain"/>
    <property type="match status" value="1"/>
</dbReference>
<feature type="compositionally biased region" description="Basic and acidic residues" evidence="7">
    <location>
        <begin position="351"/>
        <end position="371"/>
    </location>
</feature>
<dbReference type="InterPro" id="IPR002903">
    <property type="entry name" value="RsmH"/>
</dbReference>
<feature type="binding site" evidence="6">
    <location>
        <position position="113"/>
    </location>
    <ligand>
        <name>S-adenosyl-L-methionine</name>
        <dbReference type="ChEBI" id="CHEBI:59789"/>
    </ligand>
</feature>
<keyword evidence="3 6" id="KW-0489">Methyltransferase</keyword>
<evidence type="ECO:0000256" key="6">
    <source>
        <dbReference type="HAMAP-Rule" id="MF_01007"/>
    </source>
</evidence>
<comment type="similarity">
    <text evidence="1 6">Belongs to the methyltransferase superfamily. RsmH family.</text>
</comment>
<dbReference type="SUPFAM" id="SSF81799">
    <property type="entry name" value="Putative methyltransferase TM0872, insert domain"/>
    <property type="match status" value="1"/>
</dbReference>
<evidence type="ECO:0000256" key="4">
    <source>
        <dbReference type="ARBA" id="ARBA00022679"/>
    </source>
</evidence>
<keyword evidence="6" id="KW-0963">Cytoplasm</keyword>
<dbReference type="SUPFAM" id="SSF53335">
    <property type="entry name" value="S-adenosyl-L-methionine-dependent methyltransferases"/>
    <property type="match status" value="1"/>
</dbReference>
<dbReference type="EMBL" id="QXGL01000001">
    <property type="protein sequence ID" value="RSX54264.1"/>
    <property type="molecule type" value="Genomic_DNA"/>
</dbReference>
<keyword evidence="2 6" id="KW-0698">rRNA processing</keyword>
<dbReference type="PANTHER" id="PTHR11265:SF0">
    <property type="entry name" value="12S RRNA N4-METHYLCYTIDINE METHYLTRANSFERASE"/>
    <property type="match status" value="1"/>
</dbReference>
<protein>
    <recommendedName>
        <fullName evidence="6">Ribosomal RNA small subunit methyltransferase H</fullName>
        <ecNumber evidence="6">2.1.1.199</ecNumber>
    </recommendedName>
    <alternativeName>
        <fullName evidence="6">16S rRNA m(4)C1402 methyltransferase</fullName>
    </alternativeName>
    <alternativeName>
        <fullName evidence="6">rRNA (cytosine-N(4)-)-methyltransferase RsmH</fullName>
    </alternativeName>
</protein>
<dbReference type="InterPro" id="IPR023397">
    <property type="entry name" value="SAM-dep_MeTrfase_MraW_recog"/>
</dbReference>
<dbReference type="CDD" id="cd02440">
    <property type="entry name" value="AdoMet_MTases"/>
    <property type="match status" value="1"/>
</dbReference>
<feature type="binding site" evidence="6">
    <location>
        <position position="84"/>
    </location>
    <ligand>
        <name>S-adenosyl-L-methionine</name>
        <dbReference type="ChEBI" id="CHEBI:59789"/>
    </ligand>
</feature>
<proteinExistence type="inferred from homology"/>
<dbReference type="EC" id="2.1.1.199" evidence="6"/>
<evidence type="ECO:0000313" key="9">
    <source>
        <dbReference type="Proteomes" id="UP000287533"/>
    </source>
</evidence>
<dbReference type="NCBIfam" id="TIGR00006">
    <property type="entry name" value="16S rRNA (cytosine(1402)-N(4))-methyltransferase RsmH"/>
    <property type="match status" value="1"/>
</dbReference>
<comment type="subcellular location">
    <subcellularLocation>
        <location evidence="6">Cytoplasm</location>
    </subcellularLocation>
</comment>
<evidence type="ECO:0000256" key="2">
    <source>
        <dbReference type="ARBA" id="ARBA00022552"/>
    </source>
</evidence>